<dbReference type="EMBL" id="KZ509419">
    <property type="protein sequence ID" value="PKU34104.1"/>
    <property type="molecule type" value="Genomic_DNA"/>
</dbReference>
<name>A0A2I0TJW6_LIMLA</name>
<keyword evidence="3" id="KW-1185">Reference proteome</keyword>
<dbReference type="OrthoDB" id="120976at2759"/>
<gene>
    <name evidence="2" type="ORF">llap_15592</name>
</gene>
<reference evidence="3" key="1">
    <citation type="submission" date="2017-11" db="EMBL/GenBank/DDBJ databases">
        <authorList>
            <person name="Lima N.C."/>
            <person name="Parody-Merino A.M."/>
            <person name="Battley P.F."/>
            <person name="Fidler A.E."/>
            <person name="Prosdocimi F."/>
        </authorList>
    </citation>
    <scope>NUCLEOTIDE SEQUENCE [LARGE SCALE GENOMIC DNA]</scope>
</reference>
<evidence type="ECO:0000313" key="3">
    <source>
        <dbReference type="Proteomes" id="UP000233556"/>
    </source>
</evidence>
<proteinExistence type="predicted"/>
<dbReference type="Proteomes" id="UP000233556">
    <property type="component" value="Unassembled WGS sequence"/>
</dbReference>
<sequence>MILVVILSSAASAFILTLALCWFKKSKSNNMEGTGAMGHATGQLEALNLQPCETKSVRKMSTVQCKTGDRDTFSSARKSDSHQQVRRVTSPGDSLELQQPTVPGCSRQKDAPKPSAGYKKEREKIERMPKPQNDLGEHVAVVAAEV</sequence>
<evidence type="ECO:0000313" key="2">
    <source>
        <dbReference type="EMBL" id="PKU34104.1"/>
    </source>
</evidence>
<protein>
    <submittedName>
        <fullName evidence="2">Fibrocystin</fullName>
    </submittedName>
</protein>
<feature type="compositionally biased region" description="Basic and acidic residues" evidence="1">
    <location>
        <begin position="67"/>
        <end position="83"/>
    </location>
</feature>
<reference evidence="3" key="2">
    <citation type="submission" date="2017-12" db="EMBL/GenBank/DDBJ databases">
        <title>Genome sequence of the Bar-tailed Godwit (Limosa lapponica baueri).</title>
        <authorList>
            <person name="Lima N.C.B."/>
            <person name="Parody-Merino A.M."/>
            <person name="Battley P.F."/>
            <person name="Fidler A.E."/>
            <person name="Prosdocimi F."/>
        </authorList>
    </citation>
    <scope>NUCLEOTIDE SEQUENCE [LARGE SCALE GENOMIC DNA]</scope>
</reference>
<feature type="region of interest" description="Disordered" evidence="1">
    <location>
        <begin position="67"/>
        <end position="136"/>
    </location>
</feature>
<evidence type="ECO:0000256" key="1">
    <source>
        <dbReference type="SAM" id="MobiDB-lite"/>
    </source>
</evidence>
<organism evidence="2 3">
    <name type="scientific">Limosa lapponica baueri</name>
    <dbReference type="NCBI Taxonomy" id="1758121"/>
    <lineage>
        <taxon>Eukaryota</taxon>
        <taxon>Metazoa</taxon>
        <taxon>Chordata</taxon>
        <taxon>Craniata</taxon>
        <taxon>Vertebrata</taxon>
        <taxon>Euteleostomi</taxon>
        <taxon>Archelosauria</taxon>
        <taxon>Archosauria</taxon>
        <taxon>Dinosauria</taxon>
        <taxon>Saurischia</taxon>
        <taxon>Theropoda</taxon>
        <taxon>Coelurosauria</taxon>
        <taxon>Aves</taxon>
        <taxon>Neognathae</taxon>
        <taxon>Neoaves</taxon>
        <taxon>Charadriiformes</taxon>
        <taxon>Scolopacidae</taxon>
        <taxon>Limosa</taxon>
    </lineage>
</organism>
<dbReference type="AlphaFoldDB" id="A0A2I0TJW6"/>
<feature type="compositionally biased region" description="Basic and acidic residues" evidence="1">
    <location>
        <begin position="107"/>
        <end position="129"/>
    </location>
</feature>
<accession>A0A2I0TJW6</accession>